<dbReference type="Proteomes" id="UP000051952">
    <property type="component" value="Unassembled WGS sequence"/>
</dbReference>
<dbReference type="EMBL" id="CYKH01001767">
    <property type="protein sequence ID" value="CUG89764.1"/>
    <property type="molecule type" value="Genomic_DNA"/>
</dbReference>
<keyword evidence="3" id="KW-1185">Reference proteome</keyword>
<evidence type="ECO:0000256" key="1">
    <source>
        <dbReference type="SAM" id="MobiDB-lite"/>
    </source>
</evidence>
<accession>A0A0S4JI85</accession>
<name>A0A0S4JI85_BODSA</name>
<proteinExistence type="predicted"/>
<sequence>MSCIDPASIVRLAAKVGKHYCDQSVEQHQQSSMQPTPGVSTGRRPPPTRFTDVKDEDWSPDDWRDAKAAIALFPEGRARKTLNYIYNEDMIPEFKEQYKAFWNALSVDGLSPVDYYKHCIEKKKKRNVINVKCSTFQFVASTATVEAHTDRRIFTEKEEGSLWTMEPLAAAFVAEANNHTLLPSDVNQDQVYVVSGESGIGKTTYGLMTAEFGICLTSQDIQVTGLELSSLSAEGRNQLVLAAVERAIKQILGDLFEEQHAGLKGKDPVTMSLVLDEFGQY</sequence>
<evidence type="ECO:0000313" key="2">
    <source>
        <dbReference type="EMBL" id="CUG89764.1"/>
    </source>
</evidence>
<feature type="non-terminal residue" evidence="2">
    <location>
        <position position="281"/>
    </location>
</feature>
<feature type="compositionally biased region" description="Polar residues" evidence="1">
    <location>
        <begin position="24"/>
        <end position="39"/>
    </location>
</feature>
<dbReference type="AlphaFoldDB" id="A0A0S4JI85"/>
<evidence type="ECO:0000313" key="3">
    <source>
        <dbReference type="Proteomes" id="UP000051952"/>
    </source>
</evidence>
<gene>
    <name evidence="2" type="ORF">BSAL_23290</name>
</gene>
<organism evidence="2 3">
    <name type="scientific">Bodo saltans</name>
    <name type="common">Flagellated protozoan</name>
    <dbReference type="NCBI Taxonomy" id="75058"/>
    <lineage>
        <taxon>Eukaryota</taxon>
        <taxon>Discoba</taxon>
        <taxon>Euglenozoa</taxon>
        <taxon>Kinetoplastea</taxon>
        <taxon>Metakinetoplastina</taxon>
        <taxon>Eubodonida</taxon>
        <taxon>Bodonidae</taxon>
        <taxon>Bodo</taxon>
    </lineage>
</organism>
<protein>
    <submittedName>
        <fullName evidence="2">Uncharacterized protein</fullName>
    </submittedName>
</protein>
<feature type="region of interest" description="Disordered" evidence="1">
    <location>
        <begin position="24"/>
        <end position="57"/>
    </location>
</feature>
<reference evidence="3" key="1">
    <citation type="submission" date="2015-09" db="EMBL/GenBank/DDBJ databases">
        <authorList>
            <consortium name="Pathogen Informatics"/>
        </authorList>
    </citation>
    <scope>NUCLEOTIDE SEQUENCE [LARGE SCALE GENOMIC DNA]</scope>
    <source>
        <strain evidence="3">Lake Konstanz</strain>
    </source>
</reference>
<dbReference type="VEuPathDB" id="TriTrypDB:BSAL_23290"/>